<dbReference type="Proteomes" id="UP001597058">
    <property type="component" value="Unassembled WGS sequence"/>
</dbReference>
<organism evidence="1 2">
    <name type="scientific">Streptomyces kaempferi</name>
    <dbReference type="NCBI Taxonomy" id="333725"/>
    <lineage>
        <taxon>Bacteria</taxon>
        <taxon>Bacillati</taxon>
        <taxon>Actinomycetota</taxon>
        <taxon>Actinomycetes</taxon>
        <taxon>Kitasatosporales</taxon>
        <taxon>Streptomycetaceae</taxon>
        <taxon>Streptomyces</taxon>
    </lineage>
</organism>
<reference evidence="2" key="1">
    <citation type="journal article" date="2019" name="Int. J. Syst. Evol. Microbiol.">
        <title>The Global Catalogue of Microorganisms (GCM) 10K type strain sequencing project: providing services to taxonomists for standard genome sequencing and annotation.</title>
        <authorList>
            <consortium name="The Broad Institute Genomics Platform"/>
            <consortium name="The Broad Institute Genome Sequencing Center for Infectious Disease"/>
            <person name="Wu L."/>
            <person name="Ma J."/>
        </authorList>
    </citation>
    <scope>NUCLEOTIDE SEQUENCE [LARGE SCALE GENOMIC DNA]</scope>
    <source>
        <strain evidence="2">CGMCC 4.7020</strain>
    </source>
</reference>
<gene>
    <name evidence="1" type="ORF">ACFQ5X_48850</name>
</gene>
<protein>
    <submittedName>
        <fullName evidence="1">Uncharacterized protein</fullName>
    </submittedName>
</protein>
<evidence type="ECO:0000313" key="2">
    <source>
        <dbReference type="Proteomes" id="UP001597058"/>
    </source>
</evidence>
<proteinExistence type="predicted"/>
<dbReference type="EMBL" id="JBHTMM010000222">
    <property type="protein sequence ID" value="MFD1313586.1"/>
    <property type="molecule type" value="Genomic_DNA"/>
</dbReference>
<keyword evidence="2" id="KW-1185">Reference proteome</keyword>
<evidence type="ECO:0000313" key="1">
    <source>
        <dbReference type="EMBL" id="MFD1313586.1"/>
    </source>
</evidence>
<dbReference type="RefSeq" id="WP_168532084.1">
    <property type="nucleotide sequence ID" value="NZ_JBHSKH010000067.1"/>
</dbReference>
<comment type="caution">
    <text evidence="1">The sequence shown here is derived from an EMBL/GenBank/DDBJ whole genome shotgun (WGS) entry which is preliminary data.</text>
</comment>
<name>A0ABW3XXN4_9ACTN</name>
<sequence length="118" mass="12762">MEHREVMQGVVAVLTEALERRRLVREGQEQGAEPASGMISSLLTELMPKLAFAPDATVRDVTMAVKREWSPAIEQMAAAFALAFVTLAEAHDDGAADVSTADILRALALHFEKGDAQD</sequence>
<accession>A0ABW3XXN4</accession>